<name>A0A4Y7R7I5_9FIRM</name>
<feature type="signal peptide" evidence="1">
    <location>
        <begin position="1"/>
        <end position="26"/>
    </location>
</feature>
<dbReference type="SMART" id="SM00257">
    <property type="entry name" value="LysM"/>
    <property type="match status" value="2"/>
</dbReference>
<dbReference type="AlphaFoldDB" id="A0A4Y7R7I5"/>
<dbReference type="Pfam" id="PF01476">
    <property type="entry name" value="LysM"/>
    <property type="match status" value="2"/>
</dbReference>
<dbReference type="RefSeq" id="WP_190258959.1">
    <property type="nucleotide sequence ID" value="NZ_QFGA01000003.1"/>
</dbReference>
<dbReference type="Gene3D" id="6.20.240.60">
    <property type="match status" value="1"/>
</dbReference>
<dbReference type="InterPro" id="IPR042047">
    <property type="entry name" value="SleB_dom1"/>
</dbReference>
<dbReference type="Proteomes" id="UP000298324">
    <property type="component" value="Unassembled WGS sequence"/>
</dbReference>
<accession>A0A4Y7R7I5</accession>
<dbReference type="SUPFAM" id="SSF54106">
    <property type="entry name" value="LysM domain"/>
    <property type="match status" value="2"/>
</dbReference>
<evidence type="ECO:0000259" key="2">
    <source>
        <dbReference type="PROSITE" id="PS51782"/>
    </source>
</evidence>
<dbReference type="PANTHER" id="PTHR33734">
    <property type="entry name" value="LYSM DOMAIN-CONTAINING GPI-ANCHORED PROTEIN 2"/>
    <property type="match status" value="1"/>
</dbReference>
<dbReference type="EMBL" id="QFGA01000003">
    <property type="protein sequence ID" value="TEB04601.1"/>
    <property type="molecule type" value="Genomic_DNA"/>
</dbReference>
<dbReference type="InterPro" id="IPR011105">
    <property type="entry name" value="Cell_wall_hydrolase_SleB"/>
</dbReference>
<evidence type="ECO:0000313" key="3">
    <source>
        <dbReference type="EMBL" id="TEB04601.1"/>
    </source>
</evidence>
<dbReference type="InterPro" id="IPR018392">
    <property type="entry name" value="LysM"/>
</dbReference>
<organism evidence="3 4">
    <name type="scientific">Pelotomaculum schinkii</name>
    <dbReference type="NCBI Taxonomy" id="78350"/>
    <lineage>
        <taxon>Bacteria</taxon>
        <taxon>Bacillati</taxon>
        <taxon>Bacillota</taxon>
        <taxon>Clostridia</taxon>
        <taxon>Eubacteriales</taxon>
        <taxon>Desulfotomaculaceae</taxon>
        <taxon>Pelotomaculum</taxon>
    </lineage>
</organism>
<proteinExistence type="predicted"/>
<keyword evidence="1" id="KW-0732">Signal</keyword>
<comment type="caution">
    <text evidence="3">The sequence shown here is derived from an EMBL/GenBank/DDBJ whole genome shotgun (WGS) entry which is preliminary data.</text>
</comment>
<dbReference type="GO" id="GO:0016787">
    <property type="term" value="F:hydrolase activity"/>
    <property type="evidence" value="ECO:0007669"/>
    <property type="project" value="InterPro"/>
</dbReference>
<dbReference type="InterPro" id="IPR036779">
    <property type="entry name" value="LysM_dom_sf"/>
</dbReference>
<dbReference type="Pfam" id="PF07486">
    <property type="entry name" value="Hydrolase_2"/>
    <property type="match status" value="1"/>
</dbReference>
<sequence length="257" mass="27855">MSNVTRALMGFFILIGALILPTAAFAASHTVTKGESLYIISRNYGVSVDALAQANGITGTLIEVGQKLDIPESGQSYIVRSGDTLYQIGSKFGVNYQEIMSANGLESDYLYQGMDLYIPSSYGGSSEVSRGGLTTRASAWEVDLLARLITAEADAEPYVGKLAVGAVVLNRTRDANFPKSIYDVIYQYDSGTYQFEPVMNGWIERPATPDSVRAAKAALNGWDPTNGAVYFFATYVTNPWLWSRPLSGIIGTVAFTY</sequence>
<evidence type="ECO:0000256" key="1">
    <source>
        <dbReference type="SAM" id="SignalP"/>
    </source>
</evidence>
<dbReference type="Gene3D" id="3.10.350.10">
    <property type="entry name" value="LysM domain"/>
    <property type="match status" value="2"/>
</dbReference>
<dbReference type="PROSITE" id="PS51782">
    <property type="entry name" value="LYSM"/>
    <property type="match status" value="2"/>
</dbReference>
<evidence type="ECO:0000313" key="4">
    <source>
        <dbReference type="Proteomes" id="UP000298324"/>
    </source>
</evidence>
<gene>
    <name evidence="3" type="primary">sleB_4</name>
    <name evidence="3" type="ORF">Psch_03362</name>
</gene>
<reference evidence="3 4" key="1">
    <citation type="journal article" date="2018" name="Environ. Microbiol.">
        <title>Novel energy conservation strategies and behaviour of Pelotomaculum schinkii driving syntrophic propionate catabolism.</title>
        <authorList>
            <person name="Hidalgo-Ahumada C.A.P."/>
            <person name="Nobu M.K."/>
            <person name="Narihiro T."/>
            <person name="Tamaki H."/>
            <person name="Liu W.T."/>
            <person name="Kamagata Y."/>
            <person name="Stams A.J.M."/>
            <person name="Imachi H."/>
            <person name="Sousa D.Z."/>
        </authorList>
    </citation>
    <scope>NUCLEOTIDE SEQUENCE [LARGE SCALE GENOMIC DNA]</scope>
    <source>
        <strain evidence="3 4">HH</strain>
    </source>
</reference>
<feature type="chain" id="PRO_5021457767" evidence="1">
    <location>
        <begin position="27"/>
        <end position="257"/>
    </location>
</feature>
<feature type="domain" description="LysM" evidence="2">
    <location>
        <begin position="27"/>
        <end position="70"/>
    </location>
</feature>
<keyword evidence="4" id="KW-1185">Reference proteome</keyword>
<dbReference type="PANTHER" id="PTHR33734:SF22">
    <property type="entry name" value="MEMBRANE-BOUND LYTIC MUREIN TRANSGLYCOSYLASE D"/>
    <property type="match status" value="1"/>
</dbReference>
<dbReference type="CDD" id="cd00118">
    <property type="entry name" value="LysM"/>
    <property type="match status" value="2"/>
</dbReference>
<feature type="domain" description="LysM" evidence="2">
    <location>
        <begin position="75"/>
        <end position="118"/>
    </location>
</feature>
<protein>
    <submittedName>
        <fullName evidence="3">Spore cortex-lytic enzyme</fullName>
    </submittedName>
</protein>
<dbReference type="Gene3D" id="1.10.10.2520">
    <property type="entry name" value="Cell wall hydrolase SleB, domain 1"/>
    <property type="match status" value="1"/>
</dbReference>